<keyword evidence="2" id="KW-1185">Reference proteome</keyword>
<protein>
    <submittedName>
        <fullName evidence="1">Uncharacterized protein</fullName>
    </submittedName>
</protein>
<sequence length="326" mass="35495">MPPAFRPFLLALSAAFLLSGTALGIGFRSSAQVVVASGVRLRDFEGKGRDTALRALTQQLYARYRDEADFLLLVANRTTIPASTPDLGYHFRVANTVAGLGVPKFNAGANFGQTNTLQGILYFPRWTLFWRSPLLHELAHGWANDALPTAERGHFGFCGAGSQLGGFDTRTLKALGGGLYQAKNRAGRPFGTATNGNDVPYSDFELYLMGLLPANEVRPFACAVGASWVSPAQGIFRAQQMQTLTIADVQRRLGPRLPDARTAPKTFRVLAVLLSEGEPTLAQVRGAERAVTQIAVQDNHDSTYTFFEATRGRGRLLLLRPKLLEK</sequence>
<evidence type="ECO:0000313" key="1">
    <source>
        <dbReference type="EMBL" id="GAA5503944.1"/>
    </source>
</evidence>
<dbReference type="Proteomes" id="UP001458946">
    <property type="component" value="Unassembled WGS sequence"/>
</dbReference>
<dbReference type="EMBL" id="BAABRN010000076">
    <property type="protein sequence ID" value="GAA5503944.1"/>
    <property type="molecule type" value="Genomic_DNA"/>
</dbReference>
<dbReference type="RefSeq" id="WP_353543910.1">
    <property type="nucleotide sequence ID" value="NZ_BAABRN010000076.1"/>
</dbReference>
<name>A0ABP9VFD8_9DEIO</name>
<accession>A0ABP9VFD8</accession>
<proteinExistence type="predicted"/>
<evidence type="ECO:0000313" key="2">
    <source>
        <dbReference type="Proteomes" id="UP001458946"/>
    </source>
</evidence>
<gene>
    <name evidence="1" type="ORF">Dxin01_03712</name>
</gene>
<comment type="caution">
    <text evidence="1">The sequence shown here is derived from an EMBL/GenBank/DDBJ whole genome shotgun (WGS) entry which is preliminary data.</text>
</comment>
<organism evidence="1 2">
    <name type="scientific">Deinococcus xinjiangensis</name>
    <dbReference type="NCBI Taxonomy" id="457454"/>
    <lineage>
        <taxon>Bacteria</taxon>
        <taxon>Thermotogati</taxon>
        <taxon>Deinococcota</taxon>
        <taxon>Deinococci</taxon>
        <taxon>Deinococcales</taxon>
        <taxon>Deinococcaceae</taxon>
        <taxon>Deinococcus</taxon>
    </lineage>
</organism>
<reference evidence="1 2" key="1">
    <citation type="submission" date="2024-02" db="EMBL/GenBank/DDBJ databases">
        <title>Deinococcus xinjiangensis NBRC 107630.</title>
        <authorList>
            <person name="Ichikawa N."/>
            <person name="Katano-Makiyama Y."/>
            <person name="Hidaka K."/>
        </authorList>
    </citation>
    <scope>NUCLEOTIDE SEQUENCE [LARGE SCALE GENOMIC DNA]</scope>
    <source>
        <strain evidence="1 2">NBRC 107630</strain>
    </source>
</reference>